<feature type="region of interest" description="Disordered" evidence="8">
    <location>
        <begin position="1"/>
        <end position="29"/>
    </location>
</feature>
<reference evidence="10 11" key="1">
    <citation type="journal article" date="2024" name="Front. Microbiol.">
        <title>Novel thermophilic genera Geochorda gen. nov. and Carboxydochorda gen. nov. from the deep terrestrial subsurface reveal the ecophysiological diversity in the class Limnochordia.</title>
        <authorList>
            <person name="Karnachuk O.V."/>
            <person name="Lukina A.P."/>
            <person name="Avakyan M.R."/>
            <person name="Kadnikov V.V."/>
            <person name="Begmatov S."/>
            <person name="Beletsky A.V."/>
            <person name="Vlasova K.G."/>
            <person name="Novikov A.A."/>
            <person name="Shcherbakova V.A."/>
            <person name="Mardanov A.V."/>
            <person name="Ravin N.V."/>
        </authorList>
    </citation>
    <scope>NUCLEOTIDE SEQUENCE [LARGE SCALE GENOMIC DNA]</scope>
    <source>
        <strain evidence="10 11">L945</strain>
    </source>
</reference>
<evidence type="ECO:0000256" key="8">
    <source>
        <dbReference type="SAM" id="MobiDB-lite"/>
    </source>
</evidence>
<dbReference type="InterPro" id="IPR035906">
    <property type="entry name" value="MetI-like_sf"/>
</dbReference>
<feature type="transmembrane region" description="Helical" evidence="7">
    <location>
        <begin position="235"/>
        <end position="255"/>
    </location>
</feature>
<dbReference type="PROSITE" id="PS50928">
    <property type="entry name" value="ABC_TM1"/>
    <property type="match status" value="1"/>
</dbReference>
<keyword evidence="5 7" id="KW-1133">Transmembrane helix</keyword>
<evidence type="ECO:0000313" key="10">
    <source>
        <dbReference type="EMBL" id="WRP18152.1"/>
    </source>
</evidence>
<dbReference type="EMBL" id="CP141615">
    <property type="protein sequence ID" value="WRP18152.1"/>
    <property type="molecule type" value="Genomic_DNA"/>
</dbReference>
<feature type="transmembrane region" description="Helical" evidence="7">
    <location>
        <begin position="137"/>
        <end position="156"/>
    </location>
</feature>
<keyword evidence="11" id="KW-1185">Reference proteome</keyword>
<dbReference type="SUPFAM" id="SSF161098">
    <property type="entry name" value="MetI-like"/>
    <property type="match status" value="1"/>
</dbReference>
<evidence type="ECO:0000256" key="2">
    <source>
        <dbReference type="ARBA" id="ARBA00022448"/>
    </source>
</evidence>
<feature type="transmembrane region" description="Helical" evidence="7">
    <location>
        <begin position="275"/>
        <end position="308"/>
    </location>
</feature>
<dbReference type="PANTHER" id="PTHR30193">
    <property type="entry name" value="ABC TRANSPORTER PERMEASE PROTEIN"/>
    <property type="match status" value="1"/>
</dbReference>
<comment type="similarity">
    <text evidence="7">Belongs to the binding-protein-dependent transport system permease family.</text>
</comment>
<feature type="transmembrane region" description="Helical" evidence="7">
    <location>
        <begin position="196"/>
        <end position="214"/>
    </location>
</feature>
<dbReference type="Proteomes" id="UP001332192">
    <property type="component" value="Chromosome"/>
</dbReference>
<evidence type="ECO:0000313" key="11">
    <source>
        <dbReference type="Proteomes" id="UP001332192"/>
    </source>
</evidence>
<feature type="domain" description="ABC transmembrane type-1" evidence="9">
    <location>
        <begin position="94"/>
        <end position="308"/>
    </location>
</feature>
<evidence type="ECO:0000256" key="5">
    <source>
        <dbReference type="ARBA" id="ARBA00022989"/>
    </source>
</evidence>
<evidence type="ECO:0000259" key="9">
    <source>
        <dbReference type="PROSITE" id="PS50928"/>
    </source>
</evidence>
<evidence type="ECO:0000256" key="6">
    <source>
        <dbReference type="ARBA" id="ARBA00023136"/>
    </source>
</evidence>
<sequence length="316" mass="35194">MTRQACGTPDFDAAGLSARDTREGPQHMNRSVGTRLTPYVMMAPFLVLFSTFFVFPIGYAFYMSLFSQRGARRVFVGFSNYERALQDGLFFGSLKTVLLFGVIQITIMISLALMFALVLDTGLLSARAKKMVRITYFLPYAIPGVVSSLMWGYIYAPTIGPLRQLFEFLGIAPVNFLASDRLLSAIINMVTWQWTGYNMVILTAALTTISPELYDAARIDGASDLRIAWTIKIPLIRPMIVFVTVLSIIGSFQLFNEPFVLAAMTSVPFNYTPNLYIYATAFSRGAFTYAATLAFILASIIALFSAIFMRITREGQ</sequence>
<organism evidence="10 11">
    <name type="scientific">Carboxydichorda subterranea</name>
    <dbReference type="NCBI Taxonomy" id="3109565"/>
    <lineage>
        <taxon>Bacteria</taxon>
        <taxon>Bacillati</taxon>
        <taxon>Bacillota</taxon>
        <taxon>Limnochordia</taxon>
        <taxon>Limnochordales</taxon>
        <taxon>Geochordaceae</taxon>
        <taxon>Carboxydichorda</taxon>
    </lineage>
</organism>
<evidence type="ECO:0000256" key="3">
    <source>
        <dbReference type="ARBA" id="ARBA00022475"/>
    </source>
</evidence>
<keyword evidence="2 7" id="KW-0813">Transport</keyword>
<dbReference type="RefSeq" id="WP_324717423.1">
    <property type="nucleotide sequence ID" value="NZ_CP141615.1"/>
</dbReference>
<feature type="transmembrane region" description="Helical" evidence="7">
    <location>
        <begin position="39"/>
        <end position="62"/>
    </location>
</feature>
<accession>A0ABZ1BZF5</accession>
<protein>
    <submittedName>
        <fullName evidence="10">Sugar ABC transporter permease</fullName>
    </submittedName>
</protein>
<comment type="subcellular location">
    <subcellularLocation>
        <location evidence="1 7">Cell membrane</location>
        <topology evidence="1 7">Multi-pass membrane protein</topology>
    </subcellularLocation>
</comment>
<evidence type="ECO:0000256" key="1">
    <source>
        <dbReference type="ARBA" id="ARBA00004651"/>
    </source>
</evidence>
<name>A0ABZ1BZF5_9FIRM</name>
<dbReference type="CDD" id="cd06261">
    <property type="entry name" value="TM_PBP2"/>
    <property type="match status" value="1"/>
</dbReference>
<keyword evidence="3" id="KW-1003">Cell membrane</keyword>
<dbReference type="InterPro" id="IPR051393">
    <property type="entry name" value="ABC_transporter_permease"/>
</dbReference>
<evidence type="ECO:0000256" key="4">
    <source>
        <dbReference type="ARBA" id="ARBA00022692"/>
    </source>
</evidence>
<dbReference type="Pfam" id="PF00528">
    <property type="entry name" value="BPD_transp_1"/>
    <property type="match status" value="1"/>
</dbReference>
<gene>
    <name evidence="10" type="ORF">U7230_03865</name>
</gene>
<evidence type="ECO:0000256" key="7">
    <source>
        <dbReference type="RuleBase" id="RU363032"/>
    </source>
</evidence>
<feature type="transmembrane region" description="Helical" evidence="7">
    <location>
        <begin position="97"/>
        <end position="117"/>
    </location>
</feature>
<keyword evidence="4 7" id="KW-0812">Transmembrane</keyword>
<keyword evidence="6 7" id="KW-0472">Membrane</keyword>
<proteinExistence type="inferred from homology"/>
<dbReference type="InterPro" id="IPR000515">
    <property type="entry name" value="MetI-like"/>
</dbReference>
<dbReference type="PANTHER" id="PTHR30193:SF41">
    <property type="entry name" value="DIACETYLCHITOBIOSE UPTAKE SYSTEM PERMEASE PROTEIN NGCF"/>
    <property type="match status" value="1"/>
</dbReference>
<dbReference type="Gene3D" id="1.10.3720.10">
    <property type="entry name" value="MetI-like"/>
    <property type="match status" value="1"/>
</dbReference>